<feature type="transmembrane region" description="Helical" evidence="2">
    <location>
        <begin position="556"/>
        <end position="577"/>
    </location>
</feature>
<feature type="signal peptide" evidence="3">
    <location>
        <begin position="1"/>
        <end position="21"/>
    </location>
</feature>
<feature type="compositionally biased region" description="Basic residues" evidence="1">
    <location>
        <begin position="586"/>
        <end position="595"/>
    </location>
</feature>
<dbReference type="Proteomes" id="UP000295070">
    <property type="component" value="Chromosome 18"/>
</dbReference>
<sequence length="623" mass="66661">MLMSGMLHRLLLAGTCLCVYGAPVHLPNFTPTQDSDCDGRCAGSVTTVGSTHTTDVKSDTSDTEHVTGLLLNTGVEGGAGPLGRPEGIAPVTQTENWDSLDGRSGSSVAGGEAWSQRSGVKKVGSLSEMGDAQSESASVLSVDPEDKEDIPVIKPALSPTRGRKQLDTAVSTAGFTPDGFSASSRVPPQLSITAREGKDQGEEDRAKLAGYGDSLRDKDPETSLPSSTETPNTGEWIQKLTSHSPTLPSVFLSPLTFTHLPIWGHDGATISSLTDPLLPEIGLNLMPREDGPESLWTEAARPGGADTVVPPSQDEATEGTMSSEALPLIFEPFEDVTPEGAAAEAVAAVTLVPGSAPPPAAMATREMPQSEVDLDQLVTVETDSDGPSHAPALLMPDWTIPWQTSGGELLEPISSLGPSVSQQQAATEPEDHSERGAARTPNREENLPTIGPSFSSFQHSVTTVTMATHHPAHRSRSGLEQMESEEEPDEDEEDENSEESVEDESEEDLTETPKTFSTQPPYSPIPPPPVWVQRNQGLMRSWVELIREKAGYVSGMLAPVGIGITGALLIVGALYSIRMIHRKRRNSFKHQRRKVRQPEQPREPGTSRQDQAMLLADSSEDEF</sequence>
<gene>
    <name evidence="4" type="ORF">EPR50_G00186390</name>
</gene>
<feature type="compositionally biased region" description="Polar residues" evidence="1">
    <location>
        <begin position="223"/>
        <end position="233"/>
    </location>
</feature>
<dbReference type="PANTHER" id="PTHR21585">
    <property type="entry name" value="FULL-LENGTH CDNA CLONE CS0DC025YL05 OF NEUROBLASTOMA"/>
    <property type="match status" value="1"/>
</dbReference>
<proteinExistence type="predicted"/>
<dbReference type="EMBL" id="SCKG01000018">
    <property type="protein sequence ID" value="TDH00231.1"/>
    <property type="molecule type" value="Genomic_DNA"/>
</dbReference>
<reference evidence="4 5" key="1">
    <citation type="submission" date="2019-01" db="EMBL/GenBank/DDBJ databases">
        <title>A chromosome-scale genome assembly of the yellow perch, Perca flavescens.</title>
        <authorList>
            <person name="Feron R."/>
            <person name="Morvezen R."/>
            <person name="Bestin A."/>
            <person name="Haffray P."/>
            <person name="Klopp C."/>
            <person name="Zahm M."/>
            <person name="Cabau C."/>
            <person name="Roques C."/>
            <person name="Donnadieu C."/>
            <person name="Bouchez O."/>
            <person name="Christie M."/>
            <person name="Larson W."/>
            <person name="Guiguen Y."/>
        </authorList>
    </citation>
    <scope>NUCLEOTIDE SEQUENCE [LARGE SCALE GENOMIC DNA]</scope>
    <source>
        <strain evidence="4">YP-PL-M2</strain>
        <tissue evidence="4">Blood</tissue>
    </source>
</reference>
<evidence type="ECO:0000313" key="5">
    <source>
        <dbReference type="Proteomes" id="UP000295070"/>
    </source>
</evidence>
<dbReference type="STRING" id="8167.A0A484C8I1"/>
<accession>A0A484C8I1</accession>
<name>A0A484C8I1_PERFV</name>
<feature type="region of interest" description="Disordered" evidence="1">
    <location>
        <begin position="409"/>
        <end position="529"/>
    </location>
</feature>
<keyword evidence="3" id="KW-0732">Signal</keyword>
<dbReference type="AlphaFoldDB" id="A0A484C8I1"/>
<feature type="compositionally biased region" description="Polar residues" evidence="1">
    <location>
        <begin position="452"/>
        <end position="466"/>
    </location>
</feature>
<evidence type="ECO:0000256" key="3">
    <source>
        <dbReference type="SAM" id="SignalP"/>
    </source>
</evidence>
<keyword evidence="2" id="KW-1133">Transmembrane helix</keyword>
<protein>
    <recommendedName>
        <fullName evidence="6">Armadillo-like helical domain-containing protein 4</fullName>
    </recommendedName>
</protein>
<dbReference type="PANTHER" id="PTHR21585:SF0">
    <property type="entry name" value="ARMADILLO-LIKE HELICAL DOMAIN-CONTAINING PROTEIN 4"/>
    <property type="match status" value="1"/>
</dbReference>
<feature type="chain" id="PRO_5019807860" description="Armadillo-like helical domain-containing protein 4" evidence="3">
    <location>
        <begin position="22"/>
        <end position="623"/>
    </location>
</feature>
<feature type="compositionally biased region" description="Polar residues" evidence="1">
    <location>
        <begin position="181"/>
        <end position="192"/>
    </location>
</feature>
<evidence type="ECO:0000256" key="2">
    <source>
        <dbReference type="SAM" id="Phobius"/>
    </source>
</evidence>
<evidence type="ECO:0000256" key="1">
    <source>
        <dbReference type="SAM" id="MobiDB-lite"/>
    </source>
</evidence>
<comment type="caution">
    <text evidence="4">The sequence shown here is derived from an EMBL/GenBank/DDBJ whole genome shotgun (WGS) entry which is preliminary data.</text>
</comment>
<feature type="compositionally biased region" description="Basic and acidic residues" evidence="1">
    <location>
        <begin position="195"/>
        <end position="207"/>
    </location>
</feature>
<evidence type="ECO:0000313" key="4">
    <source>
        <dbReference type="EMBL" id="TDH00231.1"/>
    </source>
</evidence>
<feature type="compositionally biased region" description="Acidic residues" evidence="1">
    <location>
        <begin position="482"/>
        <end position="510"/>
    </location>
</feature>
<keyword evidence="2" id="KW-0812">Transmembrane</keyword>
<organism evidence="4 5">
    <name type="scientific">Perca flavescens</name>
    <name type="common">American yellow perch</name>
    <name type="synonym">Morone flavescens</name>
    <dbReference type="NCBI Taxonomy" id="8167"/>
    <lineage>
        <taxon>Eukaryota</taxon>
        <taxon>Metazoa</taxon>
        <taxon>Chordata</taxon>
        <taxon>Craniata</taxon>
        <taxon>Vertebrata</taxon>
        <taxon>Euteleostomi</taxon>
        <taxon>Actinopterygii</taxon>
        <taxon>Neopterygii</taxon>
        <taxon>Teleostei</taxon>
        <taxon>Neoteleostei</taxon>
        <taxon>Acanthomorphata</taxon>
        <taxon>Eupercaria</taxon>
        <taxon>Perciformes</taxon>
        <taxon>Percoidei</taxon>
        <taxon>Percidae</taxon>
        <taxon>Percinae</taxon>
        <taxon>Perca</taxon>
    </lineage>
</organism>
<feature type="compositionally biased region" description="Basic and acidic residues" evidence="1">
    <location>
        <begin position="429"/>
        <end position="446"/>
    </location>
</feature>
<dbReference type="InterPro" id="IPR031524">
    <property type="entry name" value="ARMH4"/>
</dbReference>
<feature type="region of interest" description="Disordered" evidence="1">
    <location>
        <begin position="93"/>
        <end position="233"/>
    </location>
</feature>
<feature type="region of interest" description="Disordered" evidence="1">
    <location>
        <begin position="299"/>
        <end position="318"/>
    </location>
</feature>
<evidence type="ECO:0008006" key="6">
    <source>
        <dbReference type="Google" id="ProtNLM"/>
    </source>
</evidence>
<feature type="region of interest" description="Disordered" evidence="1">
    <location>
        <begin position="586"/>
        <end position="623"/>
    </location>
</feature>
<feature type="compositionally biased region" description="Polar residues" evidence="1">
    <location>
        <begin position="416"/>
        <end position="426"/>
    </location>
</feature>
<keyword evidence="2" id="KW-0472">Membrane</keyword>
<keyword evidence="5" id="KW-1185">Reference proteome</keyword>